<dbReference type="PANTHER" id="PTHR34154">
    <property type="entry name" value="ALKALI-SENSITIVE LINKAGE PROTEIN 1"/>
    <property type="match status" value="1"/>
</dbReference>
<evidence type="ECO:0000259" key="1">
    <source>
        <dbReference type="Pfam" id="PF11790"/>
    </source>
</evidence>
<proteinExistence type="predicted"/>
<accession>A0A8H3IT19</accession>
<reference evidence="2" key="1">
    <citation type="submission" date="2021-03" db="EMBL/GenBank/DDBJ databases">
        <authorList>
            <person name="Tagirdzhanova G."/>
        </authorList>
    </citation>
    <scope>NUCLEOTIDE SEQUENCE</scope>
</reference>
<organism evidence="2 3">
    <name type="scientific">Heterodermia speciosa</name>
    <dbReference type="NCBI Taxonomy" id="116794"/>
    <lineage>
        <taxon>Eukaryota</taxon>
        <taxon>Fungi</taxon>
        <taxon>Dikarya</taxon>
        <taxon>Ascomycota</taxon>
        <taxon>Pezizomycotina</taxon>
        <taxon>Lecanoromycetes</taxon>
        <taxon>OSLEUM clade</taxon>
        <taxon>Lecanoromycetidae</taxon>
        <taxon>Caliciales</taxon>
        <taxon>Physciaceae</taxon>
        <taxon>Heterodermia</taxon>
    </lineage>
</organism>
<dbReference type="SUPFAM" id="SSF51445">
    <property type="entry name" value="(Trans)glycosidases"/>
    <property type="match status" value="1"/>
</dbReference>
<dbReference type="PANTHER" id="PTHR34154:SF3">
    <property type="entry name" value="ALKALI-SENSITIVE LINKAGE PROTEIN 1"/>
    <property type="match status" value="1"/>
</dbReference>
<sequence length="171" mass="19134">MFRVVSISPTDPAAAWSIFVATSLRVGSPTPVDTKLALGDWLNDFMNLTKAQGSRVDFIALHYYATEFDDVDAAVANFKVHIQRVRDVYRLSIWVAEFATVSYHADPSQWDLPDEATQGRFLTAACQMLNHLPYVEKYAWFAVPQNETQPATNLFDSQGNITPLGNLCKAM</sequence>
<gene>
    <name evidence="2" type="ORF">HETSPECPRED_007708</name>
</gene>
<comment type="caution">
    <text evidence="2">The sequence shown here is derived from an EMBL/GenBank/DDBJ whole genome shotgun (WGS) entry which is preliminary data.</text>
</comment>
<dbReference type="Gene3D" id="3.20.20.80">
    <property type="entry name" value="Glycosidases"/>
    <property type="match status" value="1"/>
</dbReference>
<evidence type="ECO:0000313" key="2">
    <source>
        <dbReference type="EMBL" id="CAF9930788.1"/>
    </source>
</evidence>
<evidence type="ECO:0000313" key="3">
    <source>
        <dbReference type="Proteomes" id="UP000664521"/>
    </source>
</evidence>
<dbReference type="InterPro" id="IPR024655">
    <property type="entry name" value="Asl1_glyco_hydro_catalytic"/>
</dbReference>
<dbReference type="Proteomes" id="UP000664521">
    <property type="component" value="Unassembled WGS sequence"/>
</dbReference>
<dbReference type="OrthoDB" id="43654at2759"/>
<feature type="domain" description="Asl1-like glycosyl hydrolase catalytic" evidence="1">
    <location>
        <begin position="6"/>
        <end position="166"/>
    </location>
</feature>
<dbReference type="GO" id="GO:0009277">
    <property type="term" value="C:fungal-type cell wall"/>
    <property type="evidence" value="ECO:0007669"/>
    <property type="project" value="TreeGrafter"/>
</dbReference>
<protein>
    <recommendedName>
        <fullName evidence="1">Asl1-like glycosyl hydrolase catalytic domain-containing protein</fullName>
    </recommendedName>
</protein>
<dbReference type="GO" id="GO:0071966">
    <property type="term" value="P:fungal-type cell wall polysaccharide metabolic process"/>
    <property type="evidence" value="ECO:0007669"/>
    <property type="project" value="TreeGrafter"/>
</dbReference>
<dbReference type="InterPro" id="IPR053183">
    <property type="entry name" value="ASL1"/>
</dbReference>
<name>A0A8H3IT19_9LECA</name>
<dbReference type="Pfam" id="PF11790">
    <property type="entry name" value="Glyco_hydro_cc"/>
    <property type="match status" value="1"/>
</dbReference>
<keyword evidence="3" id="KW-1185">Reference proteome</keyword>
<dbReference type="EMBL" id="CAJPDS010000057">
    <property type="protein sequence ID" value="CAF9930788.1"/>
    <property type="molecule type" value="Genomic_DNA"/>
</dbReference>
<dbReference type="AlphaFoldDB" id="A0A8H3IT19"/>
<dbReference type="InterPro" id="IPR017853">
    <property type="entry name" value="GH"/>
</dbReference>